<name>A0ABW4S6W6_9RHOB</name>
<evidence type="ECO:0000256" key="1">
    <source>
        <dbReference type="SAM" id="MobiDB-lite"/>
    </source>
</evidence>
<feature type="region of interest" description="Disordered" evidence="1">
    <location>
        <begin position="58"/>
        <end position="91"/>
    </location>
</feature>
<gene>
    <name evidence="3" type="ORF">ACFSGJ_11420</name>
</gene>
<proteinExistence type="predicted"/>
<sequence length="91" mass="9774">MPRAALFLLLLSACGANGEYPALVPLDQVTAQAAALTIDATTTEGLADRAEALRNRGAALRRPVLDPADRERLDRERLDRERLGTPSPALP</sequence>
<keyword evidence="4" id="KW-1185">Reference proteome</keyword>
<dbReference type="Proteomes" id="UP001597353">
    <property type="component" value="Unassembled WGS sequence"/>
</dbReference>
<comment type="caution">
    <text evidence="3">The sequence shown here is derived from an EMBL/GenBank/DDBJ whole genome shotgun (WGS) entry which is preliminary data.</text>
</comment>
<evidence type="ECO:0000256" key="2">
    <source>
        <dbReference type="SAM" id="SignalP"/>
    </source>
</evidence>
<accession>A0ABW4S6W6</accession>
<keyword evidence="2" id="KW-0732">Signal</keyword>
<dbReference type="RefSeq" id="WP_390261628.1">
    <property type="nucleotide sequence ID" value="NZ_JBHUGH010000009.1"/>
</dbReference>
<feature type="chain" id="PRO_5045300508" evidence="2">
    <location>
        <begin position="19"/>
        <end position="91"/>
    </location>
</feature>
<feature type="signal peptide" evidence="2">
    <location>
        <begin position="1"/>
        <end position="18"/>
    </location>
</feature>
<organism evidence="3 4">
    <name type="scientific">Halodurantibacterium flavum</name>
    <dbReference type="NCBI Taxonomy" id="1382802"/>
    <lineage>
        <taxon>Bacteria</taxon>
        <taxon>Pseudomonadati</taxon>
        <taxon>Pseudomonadota</taxon>
        <taxon>Alphaproteobacteria</taxon>
        <taxon>Rhodobacterales</taxon>
        <taxon>Paracoccaceae</taxon>
        <taxon>Halodurantibacterium</taxon>
    </lineage>
</organism>
<feature type="compositionally biased region" description="Basic and acidic residues" evidence="1">
    <location>
        <begin position="63"/>
        <end position="83"/>
    </location>
</feature>
<dbReference type="EMBL" id="JBHUGH010000009">
    <property type="protein sequence ID" value="MFD1912818.1"/>
    <property type="molecule type" value="Genomic_DNA"/>
</dbReference>
<reference evidence="4" key="1">
    <citation type="journal article" date="2019" name="Int. J. Syst. Evol. Microbiol.">
        <title>The Global Catalogue of Microorganisms (GCM) 10K type strain sequencing project: providing services to taxonomists for standard genome sequencing and annotation.</title>
        <authorList>
            <consortium name="The Broad Institute Genomics Platform"/>
            <consortium name="The Broad Institute Genome Sequencing Center for Infectious Disease"/>
            <person name="Wu L."/>
            <person name="Ma J."/>
        </authorList>
    </citation>
    <scope>NUCLEOTIDE SEQUENCE [LARGE SCALE GENOMIC DNA]</scope>
    <source>
        <strain evidence="4">CGMCC 4.7242</strain>
    </source>
</reference>
<evidence type="ECO:0000313" key="3">
    <source>
        <dbReference type="EMBL" id="MFD1912818.1"/>
    </source>
</evidence>
<protein>
    <submittedName>
        <fullName evidence="3">Uncharacterized protein</fullName>
    </submittedName>
</protein>
<evidence type="ECO:0000313" key="4">
    <source>
        <dbReference type="Proteomes" id="UP001597353"/>
    </source>
</evidence>